<dbReference type="OrthoDB" id="116827at2759"/>
<dbReference type="Pfam" id="PF12796">
    <property type="entry name" value="Ank_2"/>
    <property type="match status" value="2"/>
</dbReference>
<dbReference type="HOGENOM" id="CLU_445508_0_0_1"/>
<evidence type="ECO:0000256" key="4">
    <source>
        <dbReference type="PROSITE-ProRule" id="PRU00175"/>
    </source>
</evidence>
<dbReference type="InterPro" id="IPR002110">
    <property type="entry name" value="Ankyrin_rpt"/>
</dbReference>
<keyword evidence="8" id="KW-1185">Reference proteome</keyword>
<feature type="region of interest" description="Disordered" evidence="5">
    <location>
        <begin position="87"/>
        <end position="106"/>
    </location>
</feature>
<dbReference type="GeneID" id="19236699"/>
<dbReference type="Gene3D" id="3.30.40.10">
    <property type="entry name" value="Zinc/RING finger domain, C3HC4 (zinc finger)"/>
    <property type="match status" value="1"/>
</dbReference>
<organism evidence="7 8">
    <name type="scientific">Endocarpon pusillum (strain Z07020 / HMAS-L-300199)</name>
    <name type="common">Lichen-forming fungus</name>
    <dbReference type="NCBI Taxonomy" id="1263415"/>
    <lineage>
        <taxon>Eukaryota</taxon>
        <taxon>Fungi</taxon>
        <taxon>Dikarya</taxon>
        <taxon>Ascomycota</taxon>
        <taxon>Pezizomycotina</taxon>
        <taxon>Eurotiomycetes</taxon>
        <taxon>Chaetothyriomycetidae</taxon>
        <taxon>Verrucariales</taxon>
        <taxon>Verrucariaceae</taxon>
        <taxon>Endocarpon</taxon>
    </lineage>
</organism>
<dbReference type="RefSeq" id="XP_007786972.1">
    <property type="nucleotide sequence ID" value="XM_007788782.1"/>
</dbReference>
<dbReference type="GO" id="GO:0061630">
    <property type="term" value="F:ubiquitin protein ligase activity"/>
    <property type="evidence" value="ECO:0007669"/>
    <property type="project" value="InterPro"/>
</dbReference>
<evidence type="ECO:0000256" key="3">
    <source>
        <dbReference type="ARBA" id="ARBA00022833"/>
    </source>
</evidence>
<keyword evidence="3" id="KW-0862">Zinc</keyword>
<evidence type="ECO:0000256" key="2">
    <source>
        <dbReference type="ARBA" id="ARBA00022771"/>
    </source>
</evidence>
<evidence type="ECO:0000256" key="5">
    <source>
        <dbReference type="SAM" id="MobiDB-lite"/>
    </source>
</evidence>
<evidence type="ECO:0000259" key="6">
    <source>
        <dbReference type="PROSITE" id="PS50089"/>
    </source>
</evidence>
<dbReference type="GO" id="GO:0005634">
    <property type="term" value="C:nucleus"/>
    <property type="evidence" value="ECO:0007669"/>
    <property type="project" value="TreeGrafter"/>
</dbReference>
<dbReference type="InterPro" id="IPR017907">
    <property type="entry name" value="Znf_RING_CS"/>
</dbReference>
<dbReference type="SMART" id="SM00248">
    <property type="entry name" value="ANK"/>
    <property type="match status" value="5"/>
</dbReference>
<accession>U1I1K9</accession>
<keyword evidence="2 4" id="KW-0863">Zinc-finger</keyword>
<proteinExistence type="predicted"/>
<name>U1I1K9_ENDPU</name>
<evidence type="ECO:0000313" key="7">
    <source>
        <dbReference type="EMBL" id="ERF75814.1"/>
    </source>
</evidence>
<dbReference type="PANTHER" id="PTHR13063">
    <property type="entry name" value="ENOS INTERACTING PROTEIN"/>
    <property type="match status" value="1"/>
</dbReference>
<dbReference type="InterPro" id="IPR016818">
    <property type="entry name" value="NOSIP"/>
</dbReference>
<dbReference type="Gene3D" id="1.25.40.20">
    <property type="entry name" value="Ankyrin repeat-containing domain"/>
    <property type="match status" value="1"/>
</dbReference>
<dbReference type="eggNOG" id="KOG4177">
    <property type="taxonomic scope" value="Eukaryota"/>
</dbReference>
<gene>
    <name evidence="7" type="ORF">EPUS_01644</name>
</gene>
<dbReference type="PROSITE" id="PS50089">
    <property type="entry name" value="ZF_RING_2"/>
    <property type="match status" value="1"/>
</dbReference>
<dbReference type="SUPFAM" id="SSF57850">
    <property type="entry name" value="RING/U-box"/>
    <property type="match status" value="1"/>
</dbReference>
<dbReference type="PROSITE" id="PS00518">
    <property type="entry name" value="ZF_RING_1"/>
    <property type="match status" value="1"/>
</dbReference>
<dbReference type="eggNOG" id="KOG3039">
    <property type="taxonomic scope" value="Eukaryota"/>
</dbReference>
<reference evidence="8" key="1">
    <citation type="journal article" date="2014" name="BMC Genomics">
        <title>Genome characteristics reveal the impact of lichenization on lichen-forming fungus Endocarpon pusillum Hedwig (Verrucariales, Ascomycota).</title>
        <authorList>
            <person name="Wang Y.-Y."/>
            <person name="Liu B."/>
            <person name="Zhang X.-Y."/>
            <person name="Zhou Q.-M."/>
            <person name="Zhang T."/>
            <person name="Li H."/>
            <person name="Yu Y.-F."/>
            <person name="Zhang X.-L."/>
            <person name="Hao X.-Y."/>
            <person name="Wang M."/>
            <person name="Wang L."/>
            <person name="Wei J.-C."/>
        </authorList>
    </citation>
    <scope>NUCLEOTIDE SEQUENCE [LARGE SCALE GENOMIC DNA]</scope>
    <source>
        <strain evidence="8">Z07020 / HMAS-L-300199</strain>
    </source>
</reference>
<dbReference type="FunFam" id="3.30.40.10:FF:000673">
    <property type="entry name" value="RING finger domain protein, putative"/>
    <property type="match status" value="1"/>
</dbReference>
<feature type="region of interest" description="Disordered" evidence="5">
    <location>
        <begin position="122"/>
        <end position="157"/>
    </location>
</feature>
<feature type="compositionally biased region" description="Basic and acidic residues" evidence="5">
    <location>
        <begin position="146"/>
        <end position="157"/>
    </location>
</feature>
<dbReference type="SUPFAM" id="SSF48403">
    <property type="entry name" value="Ankyrin repeat"/>
    <property type="match status" value="1"/>
</dbReference>
<feature type="domain" description="RING-type" evidence="6">
    <location>
        <begin position="225"/>
        <end position="283"/>
    </location>
</feature>
<dbReference type="AlphaFoldDB" id="U1I1K9"/>
<dbReference type="InterPro" id="IPR036770">
    <property type="entry name" value="Ankyrin_rpt-contain_sf"/>
</dbReference>
<protein>
    <recommendedName>
        <fullName evidence="6">RING-type domain-containing protein</fullName>
    </recommendedName>
</protein>
<dbReference type="GO" id="GO:0008270">
    <property type="term" value="F:zinc ion binding"/>
    <property type="evidence" value="ECO:0007669"/>
    <property type="project" value="UniProtKB-KW"/>
</dbReference>
<dbReference type="InterPro" id="IPR001841">
    <property type="entry name" value="Znf_RING"/>
</dbReference>
<dbReference type="EMBL" id="KE720798">
    <property type="protein sequence ID" value="ERF75814.1"/>
    <property type="molecule type" value="Genomic_DNA"/>
</dbReference>
<evidence type="ECO:0000256" key="1">
    <source>
        <dbReference type="ARBA" id="ARBA00022723"/>
    </source>
</evidence>
<dbReference type="PANTHER" id="PTHR13063:SF10">
    <property type="entry name" value="NITRIC OXIDE SYNTHASE-INTERACTING PROTEIN"/>
    <property type="match status" value="1"/>
</dbReference>
<dbReference type="InterPro" id="IPR013083">
    <property type="entry name" value="Znf_RING/FYVE/PHD"/>
</dbReference>
<sequence>MSHSKRNTSLAFFTSYERSLLRNSWGSQSTRLTRDSFLPFASCRLCLLPARDPVACSGGAKADVFCRECALNDLVAQRKEIKRLEREWEDRETDKGEAERLDKEEEARRELEKFERTAQGLEVSSVAANGNRKKRKVDELESAEIPDSRKLKSGEEKTEASFWVPGVDVKSSNPLMQANDKPSKLHPICPASTPSTKHPYSLRTLITVHFTEEKDDKTENNVRTCPACKKGLSNSSKATLAKPCGHVLCGSCVEKFMKLPDIPHAHNPDPKEKHGDVLCYVCETDVTERRQKPGKEHGRKDKIRPGLVEISCEGTGFAGGGTNMAKRQGLFDQEILHALFATQFFAFFAHSRAKSMSEPMVVKYLITRAQIDAATNPFLSATCSLAQTLGRDKSPEKQLEYVRGLFTAMSARFGSAKMLKWLRGAHKPGFSLICDNPNMDHPDMLSIAVTLGNTSHVESLLQKGIDADSESDFGLPLVIAVNTGQLEMVHLLLKHKANITKSVSKGEAELGSNGQSAFDAAAASGNVHLTRLILSEKYSVVATNPKYERAIYHAARGGHQEMVWYLIDKGTQWSGLVRIKSLVMIEGAMAGQTGIVSMMLKHGIDVDFRDPAR</sequence>
<evidence type="ECO:0000313" key="8">
    <source>
        <dbReference type="Proteomes" id="UP000019373"/>
    </source>
</evidence>
<dbReference type="Proteomes" id="UP000019373">
    <property type="component" value="Unassembled WGS sequence"/>
</dbReference>
<keyword evidence="1" id="KW-0479">Metal-binding</keyword>